<evidence type="ECO:0000313" key="12">
    <source>
        <dbReference type="EMBL" id="KAK3249881.1"/>
    </source>
</evidence>
<feature type="region of interest" description="Disordered" evidence="10">
    <location>
        <begin position="979"/>
        <end position="1013"/>
    </location>
</feature>
<evidence type="ECO:0000313" key="13">
    <source>
        <dbReference type="Proteomes" id="UP001190700"/>
    </source>
</evidence>
<dbReference type="InterPro" id="IPR051131">
    <property type="entry name" value="NEK_Ser/Thr_kinase_NIMA"/>
</dbReference>
<evidence type="ECO:0000256" key="4">
    <source>
        <dbReference type="ARBA" id="ARBA00022741"/>
    </source>
</evidence>
<dbReference type="SUPFAM" id="SSF56112">
    <property type="entry name" value="Protein kinase-like (PK-like)"/>
    <property type="match status" value="1"/>
</dbReference>
<dbReference type="GO" id="GO:0005524">
    <property type="term" value="F:ATP binding"/>
    <property type="evidence" value="ECO:0007669"/>
    <property type="project" value="UniProtKB-UniRule"/>
</dbReference>
<dbReference type="InterPro" id="IPR017441">
    <property type="entry name" value="Protein_kinase_ATP_BS"/>
</dbReference>
<proteinExistence type="predicted"/>
<dbReference type="PANTHER" id="PTHR44899:SF3">
    <property type="entry name" value="SERINE_THREONINE-PROTEIN KINASE NEK1"/>
    <property type="match status" value="1"/>
</dbReference>
<dbReference type="GO" id="GO:0004674">
    <property type="term" value="F:protein serine/threonine kinase activity"/>
    <property type="evidence" value="ECO:0007669"/>
    <property type="project" value="UniProtKB-KW"/>
</dbReference>
<feature type="compositionally biased region" description="Low complexity" evidence="10">
    <location>
        <begin position="1002"/>
        <end position="1013"/>
    </location>
</feature>
<feature type="region of interest" description="Disordered" evidence="10">
    <location>
        <begin position="1121"/>
        <end position="1183"/>
    </location>
</feature>
<dbReference type="InterPro" id="IPR008271">
    <property type="entry name" value="Ser/Thr_kinase_AS"/>
</dbReference>
<dbReference type="PROSITE" id="PS50011">
    <property type="entry name" value="PROTEIN_KINASE_DOM"/>
    <property type="match status" value="1"/>
</dbReference>
<keyword evidence="13" id="KW-1185">Reference proteome</keyword>
<evidence type="ECO:0000256" key="7">
    <source>
        <dbReference type="ARBA" id="ARBA00047899"/>
    </source>
</evidence>
<keyword evidence="5" id="KW-0418">Kinase</keyword>
<dbReference type="AlphaFoldDB" id="A0AAE0C7G4"/>
<keyword evidence="3" id="KW-0808">Transferase</keyword>
<evidence type="ECO:0000256" key="2">
    <source>
        <dbReference type="ARBA" id="ARBA00022527"/>
    </source>
</evidence>
<evidence type="ECO:0000256" key="9">
    <source>
        <dbReference type="PROSITE-ProRule" id="PRU10141"/>
    </source>
</evidence>
<evidence type="ECO:0000256" key="1">
    <source>
        <dbReference type="ARBA" id="ARBA00012513"/>
    </source>
</evidence>
<feature type="region of interest" description="Disordered" evidence="10">
    <location>
        <begin position="390"/>
        <end position="417"/>
    </location>
</feature>
<protein>
    <recommendedName>
        <fullName evidence="1">non-specific serine/threonine protein kinase</fullName>
        <ecNumber evidence="1">2.7.11.1</ecNumber>
    </recommendedName>
</protein>
<sequence length="1263" mass="137255">MAIFHVLPVILRAHFQLPLRLQASRQQPVMSRMELYDMGKPVGRGGYSVVYKGVRKSDRRTVAIKKVEIFDMVAKKRERCLQEVQLLQSLSHPNIIHMVDSFIEDNMLIIVFEWALGGDLKRLLRRQIEMSEFLDEGVIWGHFIQVTGALRFMHEKRIMHRDIKPANVLVTATGLKLGDLGLGRHFSTQTNEAFSKVGTPYYVSPEVVQGAGYDWKSDVWSLGCLLYEMAMLRSPFETEGANLVSVFKKISRADYEPLGGQRTSKPLRTLVTRMLQLDPTIRPEISEVDDVARHVFANQARGLGDVYLAAETVADKLALLGSEVKRFKEKFRPKADLLKQMHPAYFATAAPGVRGSQFKQFVGIFAWLMLLNGKKKASLEMDLDAIDEESEEPVPFKLSASENAPPESENKVSEKEKEARRKEQCYWKLFDTSPAQNRRIDLAMAIISEAAKLEVEIDLVVPSRVAEGHGWSVCQLLLGMLEVTLKHLKVRPRAPVPNAQPEDDGIEDLPEDNEVVGEFVPRGAEMGEVSGEDWEGEDGVRTSVDMLERASSSQLAAPSRRSMEHQENGGVASMLHPTVPAEVWRAEADRLKSVLSHVKVAGAAGPFGGWGPRLAELTKIHLSYVEAGPSAAMLASNLVKALQADLESVEHREGRINSELQGAAKEYSDAKSQLDLRAKSRQELEERVMERTHMLAELNEAIAQSKAAQDDASATIDSSSVLRHAKTQFFASRCLRGGGALDASPSVERVLFEVAKSAYPLASALHDDFAGYLTYSRNHCPDVTVLDAEGPGQHLLFDVATARPMSDAHLGAAMMAPGAAAKKVEESKVATYGDARPHHFIPFGVEVYGGLGPAAYGFLRKTQWRFRERRYMEANAEGGEQVDGNRDEDEEAARGGAVGWKEKWVRLLSFALARGVAGLIIRRAVGRCPAGSGWRWAGGGRVGGGMGPDLDRGEADRREGAERLALMDRAWEDAFEETDYATQDGSGGGMQESEGTQRERSGQAPGEAGEAGAMASRLLESMEDVRREAEHLGTVEGQGGGTAEARSGGARAGIGGLSQAASSVEDILNEWDDLLSPGPESGVWTQEQSGASPEQAMALAEGGVATLMGASRRVAGLLGGVDGMGGTDEDDGGDVGRSAGGVDTRRAPQSPGAHPGSDDHLQQVARQHTASHQLPCPPGEVAGRAGTNITAQVWSALLKFAATSQGNQRKGSSHGELVLGVEGYRRKSVADAQVWMRATQFIILSPLGQRLGILAVAWVGKLS</sequence>
<dbReference type="Pfam" id="PF00069">
    <property type="entry name" value="Pkinase"/>
    <property type="match status" value="1"/>
</dbReference>
<evidence type="ECO:0000256" key="6">
    <source>
        <dbReference type="ARBA" id="ARBA00022840"/>
    </source>
</evidence>
<dbReference type="EMBL" id="LGRX02027043">
    <property type="protein sequence ID" value="KAK3249881.1"/>
    <property type="molecule type" value="Genomic_DNA"/>
</dbReference>
<dbReference type="PROSITE" id="PS00107">
    <property type="entry name" value="PROTEIN_KINASE_ATP"/>
    <property type="match status" value="1"/>
</dbReference>
<dbReference type="PROSITE" id="PS00108">
    <property type="entry name" value="PROTEIN_KINASE_ST"/>
    <property type="match status" value="1"/>
</dbReference>
<evidence type="ECO:0000256" key="8">
    <source>
        <dbReference type="ARBA" id="ARBA00048679"/>
    </source>
</evidence>
<keyword evidence="4 9" id="KW-0547">Nucleotide-binding</keyword>
<feature type="domain" description="Protein kinase" evidence="11">
    <location>
        <begin position="36"/>
        <end position="297"/>
    </location>
</feature>
<feature type="binding site" evidence="9">
    <location>
        <position position="75"/>
    </location>
    <ligand>
        <name>ATP</name>
        <dbReference type="ChEBI" id="CHEBI:30616"/>
    </ligand>
</feature>
<evidence type="ECO:0000259" key="11">
    <source>
        <dbReference type="PROSITE" id="PS50011"/>
    </source>
</evidence>
<dbReference type="SMART" id="SM00220">
    <property type="entry name" value="S_TKc"/>
    <property type="match status" value="1"/>
</dbReference>
<feature type="compositionally biased region" description="Basic and acidic residues" evidence="10">
    <location>
        <begin position="408"/>
        <end position="417"/>
    </location>
</feature>
<gene>
    <name evidence="12" type="ORF">CYMTET_40713</name>
</gene>
<reference evidence="12 13" key="1">
    <citation type="journal article" date="2015" name="Genome Biol. Evol.">
        <title>Comparative Genomics of a Bacterivorous Green Alga Reveals Evolutionary Causalities and Consequences of Phago-Mixotrophic Mode of Nutrition.</title>
        <authorList>
            <person name="Burns J.A."/>
            <person name="Paasch A."/>
            <person name="Narechania A."/>
            <person name="Kim E."/>
        </authorList>
    </citation>
    <scope>NUCLEOTIDE SEQUENCE [LARGE SCALE GENOMIC DNA]</scope>
    <source>
        <strain evidence="12 13">PLY_AMNH</strain>
    </source>
</reference>
<keyword evidence="6 9" id="KW-0067">ATP-binding</keyword>
<dbReference type="Pfam" id="PF10498">
    <property type="entry name" value="IFT57"/>
    <property type="match status" value="1"/>
</dbReference>
<feature type="region of interest" description="Disordered" evidence="10">
    <location>
        <begin position="1032"/>
        <end position="1051"/>
    </location>
</feature>
<comment type="catalytic activity">
    <reaction evidence="8">
        <text>L-seryl-[protein] + ATP = O-phospho-L-seryl-[protein] + ADP + H(+)</text>
        <dbReference type="Rhea" id="RHEA:17989"/>
        <dbReference type="Rhea" id="RHEA-COMP:9863"/>
        <dbReference type="Rhea" id="RHEA-COMP:11604"/>
        <dbReference type="ChEBI" id="CHEBI:15378"/>
        <dbReference type="ChEBI" id="CHEBI:29999"/>
        <dbReference type="ChEBI" id="CHEBI:30616"/>
        <dbReference type="ChEBI" id="CHEBI:83421"/>
        <dbReference type="ChEBI" id="CHEBI:456216"/>
        <dbReference type="EC" id="2.7.11.1"/>
    </reaction>
</comment>
<comment type="catalytic activity">
    <reaction evidence="7">
        <text>L-threonyl-[protein] + ATP = O-phospho-L-threonyl-[protein] + ADP + H(+)</text>
        <dbReference type="Rhea" id="RHEA:46608"/>
        <dbReference type="Rhea" id="RHEA-COMP:11060"/>
        <dbReference type="Rhea" id="RHEA-COMP:11605"/>
        <dbReference type="ChEBI" id="CHEBI:15378"/>
        <dbReference type="ChEBI" id="CHEBI:30013"/>
        <dbReference type="ChEBI" id="CHEBI:30616"/>
        <dbReference type="ChEBI" id="CHEBI:61977"/>
        <dbReference type="ChEBI" id="CHEBI:456216"/>
        <dbReference type="EC" id="2.7.11.1"/>
    </reaction>
</comment>
<organism evidence="12 13">
    <name type="scientific">Cymbomonas tetramitiformis</name>
    <dbReference type="NCBI Taxonomy" id="36881"/>
    <lineage>
        <taxon>Eukaryota</taxon>
        <taxon>Viridiplantae</taxon>
        <taxon>Chlorophyta</taxon>
        <taxon>Pyramimonadophyceae</taxon>
        <taxon>Pyramimonadales</taxon>
        <taxon>Pyramimonadaceae</taxon>
        <taxon>Cymbomonas</taxon>
    </lineage>
</organism>
<accession>A0AAE0C7G4</accession>
<dbReference type="Proteomes" id="UP001190700">
    <property type="component" value="Unassembled WGS sequence"/>
</dbReference>
<dbReference type="EC" id="2.7.11.1" evidence="1"/>
<dbReference type="InterPro" id="IPR011009">
    <property type="entry name" value="Kinase-like_dom_sf"/>
</dbReference>
<evidence type="ECO:0000256" key="5">
    <source>
        <dbReference type="ARBA" id="ARBA00022777"/>
    </source>
</evidence>
<keyword evidence="2" id="KW-0723">Serine/threonine-protein kinase</keyword>
<name>A0AAE0C7G4_9CHLO</name>
<comment type="caution">
    <text evidence="12">The sequence shown here is derived from an EMBL/GenBank/DDBJ whole genome shotgun (WGS) entry which is preliminary data.</text>
</comment>
<dbReference type="Gene3D" id="1.10.510.10">
    <property type="entry name" value="Transferase(Phosphotransferase) domain 1"/>
    <property type="match status" value="1"/>
</dbReference>
<evidence type="ECO:0000256" key="10">
    <source>
        <dbReference type="SAM" id="MobiDB-lite"/>
    </source>
</evidence>
<evidence type="ECO:0000256" key="3">
    <source>
        <dbReference type="ARBA" id="ARBA00022679"/>
    </source>
</evidence>
<dbReference type="InterPro" id="IPR000719">
    <property type="entry name" value="Prot_kinase_dom"/>
</dbReference>
<dbReference type="InterPro" id="IPR019530">
    <property type="entry name" value="Intra-flagellar_transport_57"/>
</dbReference>
<dbReference type="PANTHER" id="PTHR44899">
    <property type="entry name" value="CAMK FAMILY PROTEIN KINASE"/>
    <property type="match status" value="1"/>
</dbReference>